<reference evidence="1" key="1">
    <citation type="journal article" date="2023" name="Mol. Biol. Evol.">
        <title>Third-Generation Sequencing Reveals the Adaptive Role of the Epigenome in Three Deep-Sea Polychaetes.</title>
        <authorList>
            <person name="Perez M."/>
            <person name="Aroh O."/>
            <person name="Sun Y."/>
            <person name="Lan Y."/>
            <person name="Juniper S.K."/>
            <person name="Young C.R."/>
            <person name="Angers B."/>
            <person name="Qian P.Y."/>
        </authorList>
    </citation>
    <scope>NUCLEOTIDE SEQUENCE</scope>
    <source>
        <strain evidence="1">P08H-3</strain>
    </source>
</reference>
<sequence length="175" mass="20175">MLIRVTKCLPNYQTSNAVVLAPNSILCQVHSYELVSNVQVPNSVNSDCWLNKPYLSCSVLTEIQKSKMMELVTDWNNVFSKNDLDVDLPSLFRHRINIDDDTSFKQPHPKIPHSMYCEVRDHLKQLLNAGIIQKAKVLGRRTFVLVRKKRPIATSRCRQLKTRIVKDAYALPRIE</sequence>
<keyword evidence="2" id="KW-1185">Reference proteome</keyword>
<evidence type="ECO:0000313" key="1">
    <source>
        <dbReference type="EMBL" id="KAK2141899.1"/>
    </source>
</evidence>
<comment type="caution">
    <text evidence="1">The sequence shown here is derived from an EMBL/GenBank/DDBJ whole genome shotgun (WGS) entry which is preliminary data.</text>
</comment>
<gene>
    <name evidence="1" type="ORF">LSH36_1023g02106</name>
</gene>
<evidence type="ECO:0000313" key="2">
    <source>
        <dbReference type="Proteomes" id="UP001208570"/>
    </source>
</evidence>
<accession>A0AAD9IVZ2</accession>
<dbReference type="AlphaFoldDB" id="A0AAD9IVZ2"/>
<name>A0AAD9IVZ2_9ANNE</name>
<dbReference type="EMBL" id="JAODUP010001023">
    <property type="protein sequence ID" value="KAK2141899.1"/>
    <property type="molecule type" value="Genomic_DNA"/>
</dbReference>
<proteinExistence type="predicted"/>
<organism evidence="1 2">
    <name type="scientific">Paralvinella palmiformis</name>
    <dbReference type="NCBI Taxonomy" id="53620"/>
    <lineage>
        <taxon>Eukaryota</taxon>
        <taxon>Metazoa</taxon>
        <taxon>Spiralia</taxon>
        <taxon>Lophotrochozoa</taxon>
        <taxon>Annelida</taxon>
        <taxon>Polychaeta</taxon>
        <taxon>Sedentaria</taxon>
        <taxon>Canalipalpata</taxon>
        <taxon>Terebellida</taxon>
        <taxon>Terebelliformia</taxon>
        <taxon>Alvinellidae</taxon>
        <taxon>Paralvinella</taxon>
    </lineage>
</organism>
<dbReference type="Gene3D" id="3.10.10.10">
    <property type="entry name" value="HIV Type 1 Reverse Transcriptase, subunit A, domain 1"/>
    <property type="match status" value="1"/>
</dbReference>
<dbReference type="Proteomes" id="UP001208570">
    <property type="component" value="Unassembled WGS sequence"/>
</dbReference>
<protein>
    <submittedName>
        <fullName evidence="1">Uncharacterized protein</fullName>
    </submittedName>
</protein>